<feature type="region of interest" description="Disordered" evidence="1">
    <location>
        <begin position="103"/>
        <end position="133"/>
    </location>
</feature>
<comment type="caution">
    <text evidence="2">The sequence shown here is derived from an EMBL/GenBank/DDBJ whole genome shotgun (WGS) entry which is preliminary data.</text>
</comment>
<feature type="compositionally biased region" description="Acidic residues" evidence="1">
    <location>
        <begin position="114"/>
        <end position="133"/>
    </location>
</feature>
<evidence type="ECO:0000313" key="3">
    <source>
        <dbReference type="Proteomes" id="UP000887116"/>
    </source>
</evidence>
<gene>
    <name evidence="2" type="ORF">TNCT_458771</name>
</gene>
<reference evidence="2" key="1">
    <citation type="submission" date="2020-07" db="EMBL/GenBank/DDBJ databases">
        <title>Multicomponent nature underlies the extraordinary mechanical properties of spider dragline silk.</title>
        <authorList>
            <person name="Kono N."/>
            <person name="Nakamura H."/>
            <person name="Mori M."/>
            <person name="Yoshida Y."/>
            <person name="Ohtoshi R."/>
            <person name="Malay A.D."/>
            <person name="Moran D.A.P."/>
            <person name="Tomita M."/>
            <person name="Numata K."/>
            <person name="Arakawa K."/>
        </authorList>
    </citation>
    <scope>NUCLEOTIDE SEQUENCE</scope>
</reference>
<dbReference type="EMBL" id="BMAO01033493">
    <property type="protein sequence ID" value="GFQ89924.1"/>
    <property type="molecule type" value="Genomic_DNA"/>
</dbReference>
<organism evidence="2 3">
    <name type="scientific">Trichonephila clavata</name>
    <name type="common">Joro spider</name>
    <name type="synonym">Nephila clavata</name>
    <dbReference type="NCBI Taxonomy" id="2740835"/>
    <lineage>
        <taxon>Eukaryota</taxon>
        <taxon>Metazoa</taxon>
        <taxon>Ecdysozoa</taxon>
        <taxon>Arthropoda</taxon>
        <taxon>Chelicerata</taxon>
        <taxon>Arachnida</taxon>
        <taxon>Araneae</taxon>
        <taxon>Araneomorphae</taxon>
        <taxon>Entelegynae</taxon>
        <taxon>Araneoidea</taxon>
        <taxon>Nephilidae</taxon>
        <taxon>Trichonephila</taxon>
    </lineage>
</organism>
<feature type="compositionally biased region" description="Polar residues" evidence="1">
    <location>
        <begin position="49"/>
        <end position="59"/>
    </location>
</feature>
<evidence type="ECO:0000256" key="1">
    <source>
        <dbReference type="SAM" id="MobiDB-lite"/>
    </source>
</evidence>
<name>A0A8X6FY20_TRICU</name>
<accession>A0A8X6FY20</accession>
<dbReference type="AlphaFoldDB" id="A0A8X6FY20"/>
<keyword evidence="3" id="KW-1185">Reference proteome</keyword>
<evidence type="ECO:0000313" key="2">
    <source>
        <dbReference type="EMBL" id="GFQ89924.1"/>
    </source>
</evidence>
<sequence length="133" mass="14718">MAEKAAATKELALEARKGKEAFDVENDSDLDFDGNCDKEIVVLKTPKNITSKGQNSQSMSEKKLNFDLPGKAPQKNNSFIAKKQLTPVANGKSTVQEFKGMKGNKIIQKKLSDEEIDDEDDSDIDMDDNSDDF</sequence>
<dbReference type="Proteomes" id="UP000887116">
    <property type="component" value="Unassembled WGS sequence"/>
</dbReference>
<dbReference type="OrthoDB" id="6461386at2759"/>
<feature type="region of interest" description="Disordered" evidence="1">
    <location>
        <begin position="49"/>
        <end position="75"/>
    </location>
</feature>
<proteinExistence type="predicted"/>
<protein>
    <submittedName>
        <fullName evidence="2">Uncharacterized protein</fullName>
    </submittedName>
</protein>